<dbReference type="PANTHER" id="PTHR41291:SF1">
    <property type="entry name" value="DNA ALKYLATION REPAIR PROTEIN"/>
    <property type="match status" value="1"/>
</dbReference>
<dbReference type="KEGG" id="nli:G3M70_11255"/>
<dbReference type="InterPro" id="IPR014825">
    <property type="entry name" value="DNA_alkylation"/>
</dbReference>
<dbReference type="SUPFAM" id="SSF48371">
    <property type="entry name" value="ARM repeat"/>
    <property type="match status" value="1"/>
</dbReference>
<evidence type="ECO:0000313" key="2">
    <source>
        <dbReference type="Proteomes" id="UP000594688"/>
    </source>
</evidence>
<evidence type="ECO:0000313" key="1">
    <source>
        <dbReference type="EMBL" id="QPJ62415.1"/>
    </source>
</evidence>
<dbReference type="InterPro" id="IPR016024">
    <property type="entry name" value="ARM-type_fold"/>
</dbReference>
<dbReference type="Proteomes" id="UP000594688">
    <property type="component" value="Chromosome"/>
</dbReference>
<dbReference type="PANTHER" id="PTHR41291">
    <property type="entry name" value="DNA ALKYLATION REPAIR PROTEIN"/>
    <property type="match status" value="1"/>
</dbReference>
<dbReference type="AlphaFoldDB" id="A0A7T0G0K8"/>
<dbReference type="Gene3D" id="1.25.10.90">
    <property type="match status" value="1"/>
</dbReference>
<proteinExistence type="predicted"/>
<dbReference type="EMBL" id="CP048685">
    <property type="protein sequence ID" value="QPJ62415.1"/>
    <property type="molecule type" value="Genomic_DNA"/>
</dbReference>
<organism evidence="1 2">
    <name type="scientific">Candidatus Nitronauta litoralis</name>
    <dbReference type="NCBI Taxonomy" id="2705533"/>
    <lineage>
        <taxon>Bacteria</taxon>
        <taxon>Pseudomonadati</taxon>
        <taxon>Nitrospinota/Tectimicrobiota group</taxon>
        <taxon>Nitrospinota</taxon>
        <taxon>Nitrospinia</taxon>
        <taxon>Nitrospinales</taxon>
        <taxon>Nitrospinaceae</taxon>
        <taxon>Candidatus Nitronauta</taxon>
    </lineage>
</organism>
<name>A0A7T0G0K8_9BACT</name>
<reference evidence="1 2" key="1">
    <citation type="submission" date="2020-02" db="EMBL/GenBank/DDBJ databases">
        <title>Genomic and physiological characterization of two novel Nitrospinaceae genera.</title>
        <authorList>
            <person name="Mueller A.J."/>
            <person name="Jung M.-Y."/>
            <person name="Strachan C.R."/>
            <person name="Herbold C.W."/>
            <person name="Kirkegaard R.H."/>
            <person name="Daims H."/>
        </authorList>
    </citation>
    <scope>NUCLEOTIDE SEQUENCE [LARGE SCALE GENOMIC DNA]</scope>
    <source>
        <strain evidence="1">EB</strain>
    </source>
</reference>
<dbReference type="CDD" id="cd06561">
    <property type="entry name" value="AlkD_like"/>
    <property type="match status" value="1"/>
</dbReference>
<protein>
    <submittedName>
        <fullName evidence="1">DNA alkylation repair protein</fullName>
    </submittedName>
</protein>
<accession>A0A7T0G0K8</accession>
<dbReference type="Pfam" id="PF08713">
    <property type="entry name" value="DNA_alkylation"/>
    <property type="match status" value="1"/>
</dbReference>
<sequence length="223" mass="25085">MNLRETQKFLKENGTAQNRKIFMRHGASEPLYGVSFAQLNKLQKKIKIDHALALKLWKTGNMDCRTLALKVADPDQLTISLVEGWVKASDYKVLAGELADLVSRSPLADSRMKKWMKSKKEFIRKAGYDLLSCRLVGGDESLPDDLSPVITAIEKEIHASPDLARHAMVMALISIGIYRPKLESRVLKAADRIEPVKVDHGKTGCKTPEIAPYIVRARKHRKK</sequence>
<gene>
    <name evidence="1" type="ORF">G3M70_11255</name>
</gene>